<dbReference type="Pfam" id="PF03567">
    <property type="entry name" value="Sulfotransfer_2"/>
    <property type="match status" value="1"/>
</dbReference>
<dbReference type="SUPFAM" id="SSF52540">
    <property type="entry name" value="P-loop containing nucleoside triphosphate hydrolases"/>
    <property type="match status" value="1"/>
</dbReference>
<evidence type="ECO:0000256" key="8">
    <source>
        <dbReference type="ARBA" id="ARBA00023136"/>
    </source>
</evidence>
<evidence type="ECO:0000256" key="3">
    <source>
        <dbReference type="ARBA" id="ARBA00022679"/>
    </source>
</evidence>
<accession>A0ABM0MW86</accession>
<keyword evidence="5" id="KW-0735">Signal-anchor</keyword>
<keyword evidence="3" id="KW-0808">Transferase</keyword>
<gene>
    <name evidence="11" type="primary">LOC100376600</name>
</gene>
<dbReference type="InterPro" id="IPR007734">
    <property type="entry name" value="Heparan_SO4_2-O-STrfase"/>
</dbReference>
<evidence type="ECO:0000313" key="10">
    <source>
        <dbReference type="Proteomes" id="UP000694865"/>
    </source>
</evidence>
<keyword evidence="10" id="KW-1185">Reference proteome</keyword>
<evidence type="ECO:0000256" key="2">
    <source>
        <dbReference type="ARBA" id="ARBA00010569"/>
    </source>
</evidence>
<protein>
    <submittedName>
        <fullName evidence="11">Uronyl 2-sulfotransferase-like</fullName>
    </submittedName>
</protein>
<evidence type="ECO:0000256" key="4">
    <source>
        <dbReference type="ARBA" id="ARBA00022692"/>
    </source>
</evidence>
<dbReference type="GeneID" id="100376600"/>
<dbReference type="PANTHER" id="PTHR12129">
    <property type="entry name" value="HEPARAN SULFATE 2-O-SULFOTRANSFERASE"/>
    <property type="match status" value="1"/>
</dbReference>
<comment type="subcellular location">
    <subcellularLocation>
        <location evidence="1">Golgi apparatus membrane</location>
        <topology evidence="1">Single-pass type II membrane protein</topology>
    </subcellularLocation>
</comment>
<evidence type="ECO:0000256" key="5">
    <source>
        <dbReference type="ARBA" id="ARBA00022968"/>
    </source>
</evidence>
<keyword evidence="9" id="KW-0325">Glycoprotein</keyword>
<dbReference type="PANTHER" id="PTHR12129:SF15">
    <property type="entry name" value="URONYL 2-SULFOTRANSFERASE"/>
    <property type="match status" value="1"/>
</dbReference>
<sequence>MLMIRIGRIFISPARLVLMLGTVLFFAVVFKLTSNHISPLYSSGLLDTSLRFTGDSPLTPDMGLPLDPTAAWNESRVIFNRVSKVGSRSLLNVIMKLSQKNKFERARSPVFVKVFLNETGQKIFTKEIEVITPPFIYDRHLDYVDFERHASKPPTWINLTRDPVSRLVSFYYYTRFGDSFSVPEWTGAAEDFNQTFDQCVLQDKFECSTQNTFRVVPYFCGQDDECRTASRWAVEQAKRNVVEKFLFVGITEDFNSTLVVLERLLPQFFEGALESYKITLSTIRDQFKSKSKIEPSEEVLKIQRERMALEVEFYEFVKARMLLIKQQLGIPEHPM</sequence>
<keyword evidence="8" id="KW-0472">Membrane</keyword>
<evidence type="ECO:0000256" key="9">
    <source>
        <dbReference type="ARBA" id="ARBA00023180"/>
    </source>
</evidence>
<dbReference type="Gene3D" id="3.40.50.300">
    <property type="entry name" value="P-loop containing nucleotide triphosphate hydrolases"/>
    <property type="match status" value="1"/>
</dbReference>
<evidence type="ECO:0000256" key="6">
    <source>
        <dbReference type="ARBA" id="ARBA00022989"/>
    </source>
</evidence>
<proteinExistence type="inferred from homology"/>
<dbReference type="RefSeq" id="XP_006824277.1">
    <property type="nucleotide sequence ID" value="XM_006824214.1"/>
</dbReference>
<dbReference type="Proteomes" id="UP000694865">
    <property type="component" value="Unplaced"/>
</dbReference>
<keyword evidence="4" id="KW-0812">Transmembrane</keyword>
<organism evidence="10 11">
    <name type="scientific">Saccoglossus kowalevskii</name>
    <name type="common">Acorn worm</name>
    <dbReference type="NCBI Taxonomy" id="10224"/>
    <lineage>
        <taxon>Eukaryota</taxon>
        <taxon>Metazoa</taxon>
        <taxon>Hemichordata</taxon>
        <taxon>Enteropneusta</taxon>
        <taxon>Harrimaniidae</taxon>
        <taxon>Saccoglossus</taxon>
    </lineage>
</organism>
<name>A0ABM0MW86_SACKO</name>
<dbReference type="InterPro" id="IPR005331">
    <property type="entry name" value="Sulfotransferase"/>
</dbReference>
<keyword evidence="7" id="KW-0333">Golgi apparatus</keyword>
<reference evidence="11" key="1">
    <citation type="submission" date="2025-08" db="UniProtKB">
        <authorList>
            <consortium name="RefSeq"/>
        </authorList>
    </citation>
    <scope>IDENTIFICATION</scope>
    <source>
        <tissue evidence="11">Testes</tissue>
    </source>
</reference>
<comment type="similarity">
    <text evidence="2">Belongs to the sulfotransferase 3 family.</text>
</comment>
<evidence type="ECO:0000313" key="11">
    <source>
        <dbReference type="RefSeq" id="XP_006824277.1"/>
    </source>
</evidence>
<evidence type="ECO:0000256" key="7">
    <source>
        <dbReference type="ARBA" id="ARBA00023034"/>
    </source>
</evidence>
<keyword evidence="6" id="KW-1133">Transmembrane helix</keyword>
<dbReference type="InterPro" id="IPR027417">
    <property type="entry name" value="P-loop_NTPase"/>
</dbReference>
<evidence type="ECO:0000256" key="1">
    <source>
        <dbReference type="ARBA" id="ARBA00004323"/>
    </source>
</evidence>